<comment type="catalytic activity">
    <reaction evidence="1">
        <text>ATP + protein L-histidine = ADP + protein N-phospho-L-histidine.</text>
        <dbReference type="EC" id="2.7.13.3"/>
    </reaction>
</comment>
<dbReference type="Gene3D" id="3.30.450.20">
    <property type="entry name" value="PAS domain"/>
    <property type="match status" value="3"/>
</dbReference>
<dbReference type="PROSITE" id="PS50109">
    <property type="entry name" value="HIS_KIN"/>
    <property type="match status" value="1"/>
</dbReference>
<feature type="domain" description="Response regulatory" evidence="10">
    <location>
        <begin position="646"/>
        <end position="763"/>
    </location>
</feature>
<dbReference type="InterPro" id="IPR001610">
    <property type="entry name" value="PAC"/>
</dbReference>
<dbReference type="InterPro" id="IPR004358">
    <property type="entry name" value="Sig_transdc_His_kin-like_C"/>
</dbReference>
<dbReference type="CDD" id="cd00130">
    <property type="entry name" value="PAS"/>
    <property type="match status" value="3"/>
</dbReference>
<protein>
    <recommendedName>
        <fullName evidence="3">histidine kinase</fullName>
        <ecNumber evidence="3">2.7.13.3</ecNumber>
    </recommendedName>
</protein>
<dbReference type="GO" id="GO:0009927">
    <property type="term" value="F:histidine phosphotransfer kinase activity"/>
    <property type="evidence" value="ECO:0007669"/>
    <property type="project" value="TreeGrafter"/>
</dbReference>
<dbReference type="InterPro" id="IPR000700">
    <property type="entry name" value="PAS-assoc_C"/>
</dbReference>
<dbReference type="SUPFAM" id="SSF47384">
    <property type="entry name" value="Homodimeric domain of signal transducing histidine kinase"/>
    <property type="match status" value="1"/>
</dbReference>
<dbReference type="InterPro" id="IPR035965">
    <property type="entry name" value="PAS-like_dom_sf"/>
</dbReference>
<evidence type="ECO:0000256" key="6">
    <source>
        <dbReference type="ARBA" id="ARBA00022777"/>
    </source>
</evidence>
<dbReference type="SMART" id="SM00448">
    <property type="entry name" value="REC"/>
    <property type="match status" value="1"/>
</dbReference>
<dbReference type="SMART" id="SM00086">
    <property type="entry name" value="PAC"/>
    <property type="match status" value="3"/>
</dbReference>
<dbReference type="Pfam" id="PF00512">
    <property type="entry name" value="HisKA"/>
    <property type="match status" value="1"/>
</dbReference>
<dbReference type="InterPro" id="IPR003594">
    <property type="entry name" value="HATPase_dom"/>
</dbReference>
<feature type="domain" description="PAS" evidence="11">
    <location>
        <begin position="127"/>
        <end position="180"/>
    </location>
</feature>
<feature type="domain" description="PAC" evidence="12">
    <location>
        <begin position="204"/>
        <end position="254"/>
    </location>
</feature>
<dbReference type="GO" id="GO:0005886">
    <property type="term" value="C:plasma membrane"/>
    <property type="evidence" value="ECO:0007669"/>
    <property type="project" value="UniProtKB-SubCell"/>
</dbReference>
<sequence>METDLDQLVLNNAPGGVIVTTPDHIVARWTKGAERIFGYSSDAALGCDVRSLIALPGQAEEDNKIDHQLAESGTCDYEMLRRRSDGGLIYVDGASTAILDADGRMTHIVSNTKDVTQRKAARDAQLMDVKFRNVFESTPDSIIVTNPTGTIVLANAQAEHLFGYAPRELDGKRIELLLPERYQHAHVGHRSRYFDQPRTRTMGAGLELHGRRKDRAEFPVEISLSPIQTEAGAFVISAIRDVGERKKAEQKFRGLLESAPDAIVIVNQSGEIVLINSQTEMLFGHPRAELLGKKIEVLIPARFHAKHPQFRGGFFDQPRPRAMGAGLELYGLRRDGSEFPVEISLSPLETEDGVLVSSAIRDITDRKRIESALNEQKLELERRQYELERANQAKDRFLTSMSHELRTPLNAILGFSQLLANEALPSTVEQKRGFVHNIVSAGRHLLALIDEILDLAKIESGNMSLSLEPVRLTLLLADVANMVKEQAERRGIRMLYPEATAVTVRADHTRLKQIILNLLSNAIKYNRKGGAVVLSVARGGAGRLRISVQDTGEGLSPEQLDALFQPFNRLGQEAGTEEGTGIGLVVTKRLVELMGGTLGVTSTQGTGCVFWIELDIAGQEAGAAGSNVVAKPVLVPLGSRRGGPTTILYIEDNPASLSLVEQIVGFRTDLELLSATNARDGIALALSRQPQVVLMDINLPGMSGKEAKKILGADERTAHIPVIALTANAMHSDVKHGLAAGFFRYLTKPIDADLLLETINEATSADRAAPTPEAKKPGADAAPAADA</sequence>
<dbReference type="EC" id="2.7.13.3" evidence="3"/>
<dbReference type="CDD" id="cd00082">
    <property type="entry name" value="HisKA"/>
    <property type="match status" value="1"/>
</dbReference>
<dbReference type="AlphaFoldDB" id="A0A1I4NWM9"/>
<dbReference type="PROSITE" id="PS50112">
    <property type="entry name" value="PAS"/>
    <property type="match status" value="2"/>
</dbReference>
<evidence type="ECO:0000256" key="8">
    <source>
        <dbReference type="SAM" id="MobiDB-lite"/>
    </source>
</evidence>
<evidence type="ECO:0000256" key="1">
    <source>
        <dbReference type="ARBA" id="ARBA00000085"/>
    </source>
</evidence>
<dbReference type="GO" id="GO:0000155">
    <property type="term" value="F:phosphorelay sensor kinase activity"/>
    <property type="evidence" value="ECO:0007669"/>
    <property type="project" value="InterPro"/>
</dbReference>
<dbReference type="OrthoDB" id="9770795at2"/>
<dbReference type="RefSeq" id="WP_093388658.1">
    <property type="nucleotide sequence ID" value="NZ_FOTW01000014.1"/>
</dbReference>
<dbReference type="SUPFAM" id="SSF55874">
    <property type="entry name" value="ATPase domain of HSP90 chaperone/DNA topoisomerase II/histidine kinase"/>
    <property type="match status" value="1"/>
</dbReference>
<evidence type="ECO:0000259" key="12">
    <source>
        <dbReference type="PROSITE" id="PS50113"/>
    </source>
</evidence>
<dbReference type="FunFam" id="3.30.565.10:FF:000006">
    <property type="entry name" value="Sensor histidine kinase WalK"/>
    <property type="match status" value="1"/>
</dbReference>
<dbReference type="Gene3D" id="3.40.50.2300">
    <property type="match status" value="1"/>
</dbReference>
<evidence type="ECO:0000256" key="2">
    <source>
        <dbReference type="ARBA" id="ARBA00004429"/>
    </source>
</evidence>
<dbReference type="PANTHER" id="PTHR43047">
    <property type="entry name" value="TWO-COMPONENT HISTIDINE PROTEIN KINASE"/>
    <property type="match status" value="1"/>
</dbReference>
<name>A0A1I4NWM9_9BURK</name>
<feature type="domain" description="PAS" evidence="11">
    <location>
        <begin position="248"/>
        <end position="300"/>
    </location>
</feature>
<keyword evidence="6 13" id="KW-0418">Kinase</keyword>
<dbReference type="SMART" id="SM00091">
    <property type="entry name" value="PAS"/>
    <property type="match status" value="3"/>
</dbReference>
<evidence type="ECO:0000256" key="5">
    <source>
        <dbReference type="ARBA" id="ARBA00022679"/>
    </source>
</evidence>
<dbReference type="InterPro" id="IPR036890">
    <property type="entry name" value="HATPase_C_sf"/>
</dbReference>
<accession>A0A1I4NWM9</accession>
<organism evidence="13 14">
    <name type="scientific">Rugamonas rubra</name>
    <dbReference type="NCBI Taxonomy" id="758825"/>
    <lineage>
        <taxon>Bacteria</taxon>
        <taxon>Pseudomonadati</taxon>
        <taxon>Pseudomonadota</taxon>
        <taxon>Betaproteobacteria</taxon>
        <taxon>Burkholderiales</taxon>
        <taxon>Oxalobacteraceae</taxon>
        <taxon>Telluria group</taxon>
        <taxon>Rugamonas</taxon>
    </lineage>
</organism>
<evidence type="ECO:0000313" key="14">
    <source>
        <dbReference type="Proteomes" id="UP000199470"/>
    </source>
</evidence>
<evidence type="ECO:0000256" key="7">
    <source>
        <dbReference type="PROSITE-ProRule" id="PRU00169"/>
    </source>
</evidence>
<proteinExistence type="predicted"/>
<dbReference type="Gene3D" id="1.10.287.130">
    <property type="match status" value="1"/>
</dbReference>
<dbReference type="PANTHER" id="PTHR43047:SF72">
    <property type="entry name" value="OSMOSENSING HISTIDINE PROTEIN KINASE SLN1"/>
    <property type="match status" value="1"/>
</dbReference>
<evidence type="ECO:0000256" key="3">
    <source>
        <dbReference type="ARBA" id="ARBA00012438"/>
    </source>
</evidence>
<gene>
    <name evidence="13" type="ORF">SAMN02982985_03174</name>
</gene>
<dbReference type="PROSITE" id="PS50113">
    <property type="entry name" value="PAC"/>
    <property type="match status" value="3"/>
</dbReference>
<evidence type="ECO:0000259" key="10">
    <source>
        <dbReference type="PROSITE" id="PS50110"/>
    </source>
</evidence>
<comment type="subcellular location">
    <subcellularLocation>
        <location evidence="2">Cell inner membrane</location>
        <topology evidence="2">Multi-pass membrane protein</topology>
    </subcellularLocation>
</comment>
<dbReference type="InterPro" id="IPR036097">
    <property type="entry name" value="HisK_dim/P_sf"/>
</dbReference>
<evidence type="ECO:0000313" key="13">
    <source>
        <dbReference type="EMBL" id="SFM19806.1"/>
    </source>
</evidence>
<dbReference type="Gene3D" id="3.30.565.10">
    <property type="entry name" value="Histidine kinase-like ATPase, C-terminal domain"/>
    <property type="match status" value="1"/>
</dbReference>
<dbReference type="InterPro" id="IPR005467">
    <property type="entry name" value="His_kinase_dom"/>
</dbReference>
<evidence type="ECO:0000259" key="11">
    <source>
        <dbReference type="PROSITE" id="PS50112"/>
    </source>
</evidence>
<dbReference type="Pfam" id="PF02518">
    <property type="entry name" value="HATPase_c"/>
    <property type="match status" value="1"/>
</dbReference>
<feature type="domain" description="PAC" evidence="12">
    <location>
        <begin position="325"/>
        <end position="375"/>
    </location>
</feature>
<dbReference type="InterPro" id="IPR000014">
    <property type="entry name" value="PAS"/>
</dbReference>
<dbReference type="PROSITE" id="PS50110">
    <property type="entry name" value="RESPONSE_REGULATORY"/>
    <property type="match status" value="1"/>
</dbReference>
<dbReference type="SMART" id="SM00388">
    <property type="entry name" value="HisKA"/>
    <property type="match status" value="1"/>
</dbReference>
<dbReference type="Proteomes" id="UP000199470">
    <property type="component" value="Unassembled WGS sequence"/>
</dbReference>
<dbReference type="STRING" id="758825.SAMN02982985_03174"/>
<evidence type="ECO:0000259" key="9">
    <source>
        <dbReference type="PROSITE" id="PS50109"/>
    </source>
</evidence>
<dbReference type="InterPro" id="IPR001789">
    <property type="entry name" value="Sig_transdc_resp-reg_receiver"/>
</dbReference>
<dbReference type="NCBIfam" id="TIGR00229">
    <property type="entry name" value="sensory_box"/>
    <property type="match status" value="3"/>
</dbReference>
<feature type="modified residue" description="4-aspartylphosphate" evidence="7">
    <location>
        <position position="696"/>
    </location>
</feature>
<dbReference type="SUPFAM" id="SSF55785">
    <property type="entry name" value="PYP-like sensor domain (PAS domain)"/>
    <property type="match status" value="3"/>
</dbReference>
<dbReference type="InterPro" id="IPR011006">
    <property type="entry name" value="CheY-like_superfamily"/>
</dbReference>
<keyword evidence="4 7" id="KW-0597">Phosphoprotein</keyword>
<feature type="domain" description="Histidine kinase" evidence="9">
    <location>
        <begin position="400"/>
        <end position="618"/>
    </location>
</feature>
<dbReference type="SUPFAM" id="SSF52172">
    <property type="entry name" value="CheY-like"/>
    <property type="match status" value="1"/>
</dbReference>
<dbReference type="Pfam" id="PF00072">
    <property type="entry name" value="Response_reg"/>
    <property type="match status" value="1"/>
</dbReference>
<evidence type="ECO:0000256" key="4">
    <source>
        <dbReference type="ARBA" id="ARBA00022553"/>
    </source>
</evidence>
<dbReference type="SMART" id="SM00387">
    <property type="entry name" value="HATPase_c"/>
    <property type="match status" value="1"/>
</dbReference>
<dbReference type="PRINTS" id="PR00344">
    <property type="entry name" value="BCTRLSENSOR"/>
</dbReference>
<feature type="region of interest" description="Disordered" evidence="8">
    <location>
        <begin position="765"/>
        <end position="787"/>
    </location>
</feature>
<keyword evidence="5" id="KW-0808">Transferase</keyword>
<dbReference type="EMBL" id="FOTW01000014">
    <property type="protein sequence ID" value="SFM19806.1"/>
    <property type="molecule type" value="Genomic_DNA"/>
</dbReference>
<dbReference type="Pfam" id="PF13426">
    <property type="entry name" value="PAS_9"/>
    <property type="match status" value="3"/>
</dbReference>
<reference evidence="13 14" key="1">
    <citation type="submission" date="2016-10" db="EMBL/GenBank/DDBJ databases">
        <authorList>
            <person name="de Groot N.N."/>
        </authorList>
    </citation>
    <scope>NUCLEOTIDE SEQUENCE [LARGE SCALE GENOMIC DNA]</scope>
    <source>
        <strain evidence="13 14">ATCC 43154</strain>
    </source>
</reference>
<dbReference type="InterPro" id="IPR003661">
    <property type="entry name" value="HisK_dim/P_dom"/>
</dbReference>
<feature type="domain" description="PAC" evidence="12">
    <location>
        <begin position="73"/>
        <end position="127"/>
    </location>
</feature>
<keyword evidence="14" id="KW-1185">Reference proteome</keyword>